<proteinExistence type="predicted"/>
<comment type="caution">
    <text evidence="1">The sequence shown here is derived from an EMBL/GenBank/DDBJ whole genome shotgun (WGS) entry which is preliminary data.</text>
</comment>
<accession>A0ABY1KDM1</accession>
<dbReference type="RefSeq" id="WP_068591646.1">
    <property type="nucleotide sequence ID" value="NZ_FTNK01000029.1"/>
</dbReference>
<evidence type="ECO:0000313" key="1">
    <source>
        <dbReference type="EMBL" id="SIR66283.1"/>
    </source>
</evidence>
<dbReference type="EMBL" id="FTNK01000029">
    <property type="protein sequence ID" value="SIR66283.1"/>
    <property type="molecule type" value="Genomic_DNA"/>
</dbReference>
<organism evidence="1 2">
    <name type="scientific">Paenibacillus macquariensis</name>
    <dbReference type="NCBI Taxonomy" id="948756"/>
    <lineage>
        <taxon>Bacteria</taxon>
        <taxon>Bacillati</taxon>
        <taxon>Bacillota</taxon>
        <taxon>Bacilli</taxon>
        <taxon>Bacillales</taxon>
        <taxon>Paenibacillaceae</taxon>
        <taxon>Paenibacillus</taxon>
    </lineage>
</organism>
<dbReference type="Proteomes" id="UP000186666">
    <property type="component" value="Unassembled WGS sequence"/>
</dbReference>
<name>A0ABY1KDM1_9BACL</name>
<gene>
    <name evidence="1" type="ORF">SAMN05421578_12919</name>
</gene>
<sequence length="136" mass="15643">MKGVGTVYVNKNLFVIGQLQTIAEDAIQETWPIGARLYERYKLALDMLGVIYEGHWMKCLFTREQERRNCRWFLQGKSIEDVAFMNNDCGVSEAEFVLSDANNRLFADFGYMAALLEAGETTRAYMEFNNYLKGVV</sequence>
<keyword evidence="2" id="KW-1185">Reference proteome</keyword>
<protein>
    <submittedName>
        <fullName evidence="1">Uncharacterized protein</fullName>
    </submittedName>
</protein>
<evidence type="ECO:0000313" key="2">
    <source>
        <dbReference type="Proteomes" id="UP000186666"/>
    </source>
</evidence>
<reference evidence="1 2" key="1">
    <citation type="submission" date="2017-01" db="EMBL/GenBank/DDBJ databases">
        <authorList>
            <person name="Varghese N."/>
            <person name="Submissions S."/>
        </authorList>
    </citation>
    <scope>NUCLEOTIDE SEQUENCE [LARGE SCALE GENOMIC DNA]</scope>
    <source>
        <strain evidence="1 2">ATCC 23464</strain>
    </source>
</reference>